<name>A0A0L0P155_CANAR</name>
<evidence type="ECO:0000313" key="2">
    <source>
        <dbReference type="Proteomes" id="UP000037122"/>
    </source>
</evidence>
<organism evidence="1 2">
    <name type="scientific">Candidozyma auris</name>
    <name type="common">Yeast</name>
    <name type="synonym">Candida auris</name>
    <dbReference type="NCBI Taxonomy" id="498019"/>
    <lineage>
        <taxon>Eukaryota</taxon>
        <taxon>Fungi</taxon>
        <taxon>Dikarya</taxon>
        <taxon>Ascomycota</taxon>
        <taxon>Saccharomycotina</taxon>
        <taxon>Pichiomycetes</taxon>
        <taxon>Metschnikowiaceae</taxon>
        <taxon>Candidozyma</taxon>
    </lineage>
</organism>
<protein>
    <submittedName>
        <fullName evidence="1">Uncharacterized protein</fullName>
    </submittedName>
</protein>
<reference evidence="2" key="1">
    <citation type="journal article" date="2015" name="BMC Genomics">
        <title>Draft genome of a commonly misdiagnosed multidrug resistant pathogen Candida auris.</title>
        <authorList>
            <person name="Chatterjee S."/>
            <person name="Alampalli S.V."/>
            <person name="Nageshan R.K."/>
            <person name="Chettiar S.T."/>
            <person name="Joshi S."/>
            <person name="Tatu U.S."/>
        </authorList>
    </citation>
    <scope>NUCLEOTIDE SEQUENCE [LARGE SCALE GENOMIC DNA]</scope>
    <source>
        <strain evidence="2">6684</strain>
    </source>
</reference>
<proteinExistence type="predicted"/>
<dbReference type="AlphaFoldDB" id="A0A0L0P155"/>
<evidence type="ECO:0000313" key="1">
    <source>
        <dbReference type="EMBL" id="KNE00092.1"/>
    </source>
</evidence>
<accession>A0A0L0P155</accession>
<comment type="caution">
    <text evidence="1">The sequence shown here is derived from an EMBL/GenBank/DDBJ whole genome shotgun (WGS) entry which is preliminary data.</text>
</comment>
<dbReference type="Proteomes" id="UP000037122">
    <property type="component" value="Unassembled WGS sequence"/>
</dbReference>
<dbReference type="EMBL" id="LGST01000020">
    <property type="protein sequence ID" value="KNE00092.1"/>
    <property type="molecule type" value="Genomic_DNA"/>
</dbReference>
<sequence>MVDVPHDILLKKATIKCIELGGEVLATAGELIQRSQNS</sequence>
<gene>
    <name evidence="1" type="ORF">QG37_03041</name>
</gene>